<proteinExistence type="predicted"/>
<gene>
    <name evidence="3" type="ORF">MEDL_56884</name>
</gene>
<dbReference type="Gene3D" id="3.40.50.1110">
    <property type="entry name" value="SGNH hydrolase"/>
    <property type="match status" value="1"/>
</dbReference>
<protein>
    <submittedName>
        <fullName evidence="3">Uncharacterized protein</fullName>
    </submittedName>
</protein>
<organism evidence="3 4">
    <name type="scientific">Mytilus edulis</name>
    <name type="common">Blue mussel</name>
    <dbReference type="NCBI Taxonomy" id="6550"/>
    <lineage>
        <taxon>Eukaryota</taxon>
        <taxon>Metazoa</taxon>
        <taxon>Spiralia</taxon>
        <taxon>Lophotrochozoa</taxon>
        <taxon>Mollusca</taxon>
        <taxon>Bivalvia</taxon>
        <taxon>Autobranchia</taxon>
        <taxon>Pteriomorphia</taxon>
        <taxon>Mytilida</taxon>
        <taxon>Mytiloidea</taxon>
        <taxon>Mytilidae</taxon>
        <taxon>Mytilinae</taxon>
        <taxon>Mytilus</taxon>
    </lineage>
</organism>
<evidence type="ECO:0000256" key="2">
    <source>
        <dbReference type="SAM" id="MobiDB-lite"/>
    </source>
</evidence>
<dbReference type="AlphaFoldDB" id="A0A8S3UQ80"/>
<evidence type="ECO:0000313" key="3">
    <source>
        <dbReference type="EMBL" id="CAG2244878.1"/>
    </source>
</evidence>
<sequence>MADTTNTRASKPPAKLRDCLTGNDLDILDENEQLNSDLIITDEKIETPVIHTQCDGKTNNVTFKSLRSECWKQAIINHFGPAKACLLKKGSVIKVIFESEKNHNSTVKINFYKTGSIVIQGQNCTQFSDRYFEVIKGKVYQNNNNETSVPNLNNTSIIDNDDETIPKVLNDSNDKVLDSLHDEDDFTVASTPIKQSVVSETKLTPKIRVLQHSKTIEVKFSEINSILSVMDQTMKSFVEKLAQLYSIQEKVPQHVQSVITNSFNTQKNEMLSQWKSIDDKVKHCNGSLDSLHIKSNVLDTQLKQVISKQDEQSTSIESLSSIVTSLQDRVEELENNKRTCNDNENPSVHNDISQVESTPISDINNTSTKLSQVNKTKCDVLILGDSILRRIQPKRFTPQGKTVVRYIRGGAKTCTSFVLKNGQRYEPKNILIHIGARDLQGEGVQEDEFSQLLDQCTKMWNNSNIYVLPIIYRKDFHDDIVNEANNIIELVCDLYPSIHKIERFEPSYDMFHDDVHLNYGKGLPAIVKHLKIALNIPYTNNTQHQRNRRQGDNNFSRSTHQSSYRRDGPNMANHNTNMNSHQSVNPLHGHSFNHQYPPSFNQQHMMPWFLPTNHAMNNPNFNNWRNPWSVPPFGQIHFPPPDQQHAHI</sequence>
<reference evidence="3" key="1">
    <citation type="submission" date="2021-03" db="EMBL/GenBank/DDBJ databases">
        <authorList>
            <person name="Bekaert M."/>
        </authorList>
    </citation>
    <scope>NUCLEOTIDE SEQUENCE</scope>
</reference>
<dbReference type="EMBL" id="CAJPWZ010002749">
    <property type="protein sequence ID" value="CAG2244878.1"/>
    <property type="molecule type" value="Genomic_DNA"/>
</dbReference>
<accession>A0A8S3UQ80</accession>
<feature type="region of interest" description="Disordered" evidence="2">
    <location>
        <begin position="540"/>
        <end position="580"/>
    </location>
</feature>
<keyword evidence="1" id="KW-0175">Coiled coil</keyword>
<dbReference type="OrthoDB" id="6111124at2759"/>
<evidence type="ECO:0000256" key="1">
    <source>
        <dbReference type="SAM" id="Coils"/>
    </source>
</evidence>
<dbReference type="Proteomes" id="UP000683360">
    <property type="component" value="Unassembled WGS sequence"/>
</dbReference>
<dbReference type="InterPro" id="IPR036514">
    <property type="entry name" value="SGNH_hydro_sf"/>
</dbReference>
<feature type="compositionally biased region" description="Polar residues" evidence="2">
    <location>
        <begin position="552"/>
        <end position="562"/>
    </location>
</feature>
<keyword evidence="4" id="KW-1185">Reference proteome</keyword>
<dbReference type="SUPFAM" id="SSF52266">
    <property type="entry name" value="SGNH hydrolase"/>
    <property type="match status" value="1"/>
</dbReference>
<dbReference type="CDD" id="cd00229">
    <property type="entry name" value="SGNH_hydrolase"/>
    <property type="match status" value="1"/>
</dbReference>
<comment type="caution">
    <text evidence="3">The sequence shown here is derived from an EMBL/GenBank/DDBJ whole genome shotgun (WGS) entry which is preliminary data.</text>
</comment>
<name>A0A8S3UQ80_MYTED</name>
<evidence type="ECO:0000313" key="4">
    <source>
        <dbReference type="Proteomes" id="UP000683360"/>
    </source>
</evidence>
<feature type="coiled-coil region" evidence="1">
    <location>
        <begin position="316"/>
        <end position="343"/>
    </location>
</feature>